<evidence type="ECO:0000256" key="2">
    <source>
        <dbReference type="ARBA" id="ARBA00023295"/>
    </source>
</evidence>
<protein>
    <submittedName>
        <fullName evidence="4">Beta-galactosidase-like protein</fullName>
    </submittedName>
</protein>
<evidence type="ECO:0000313" key="5">
    <source>
        <dbReference type="Proteomes" id="UP000256977"/>
    </source>
</evidence>
<evidence type="ECO:0000256" key="1">
    <source>
        <dbReference type="ARBA" id="ARBA00022801"/>
    </source>
</evidence>
<dbReference type="Proteomes" id="UP000256977">
    <property type="component" value="Unassembled WGS sequence"/>
</dbReference>
<dbReference type="Gene3D" id="3.20.20.80">
    <property type="entry name" value="Glycosidases"/>
    <property type="match status" value="1"/>
</dbReference>
<dbReference type="RefSeq" id="WP_116062589.1">
    <property type="nucleotide sequence ID" value="NZ_QRDZ01000017.1"/>
</dbReference>
<keyword evidence="5" id="KW-1185">Reference proteome</keyword>
<keyword evidence="2" id="KW-0326">Glycosidase</keyword>
<comment type="caution">
    <text evidence="4">The sequence shown here is derived from an EMBL/GenBank/DDBJ whole genome shotgun (WGS) entry which is preliminary data.</text>
</comment>
<proteinExistence type="predicted"/>
<dbReference type="InterPro" id="IPR017853">
    <property type="entry name" value="GH"/>
</dbReference>
<dbReference type="GO" id="GO:0005975">
    <property type="term" value="P:carbohydrate metabolic process"/>
    <property type="evidence" value="ECO:0007669"/>
    <property type="project" value="InterPro"/>
</dbReference>
<feature type="domain" description="Glycoside hydrolase family 42 N-terminal" evidence="3">
    <location>
        <begin position="144"/>
        <end position="275"/>
    </location>
</feature>
<dbReference type="OrthoDB" id="2569184at2"/>
<dbReference type="AlphaFoldDB" id="A0A3D9JMA2"/>
<evidence type="ECO:0000259" key="3">
    <source>
        <dbReference type="Pfam" id="PF02449"/>
    </source>
</evidence>
<evidence type="ECO:0000313" key="4">
    <source>
        <dbReference type="EMBL" id="RED75168.1"/>
    </source>
</evidence>
<dbReference type="SUPFAM" id="SSF51445">
    <property type="entry name" value="(Trans)glycosidases"/>
    <property type="match status" value="1"/>
</dbReference>
<organism evidence="4 5">
    <name type="scientific">Cohnella phaseoli</name>
    <dbReference type="NCBI Taxonomy" id="456490"/>
    <lineage>
        <taxon>Bacteria</taxon>
        <taxon>Bacillati</taxon>
        <taxon>Bacillota</taxon>
        <taxon>Bacilli</taxon>
        <taxon>Bacillales</taxon>
        <taxon>Paenibacillaceae</taxon>
        <taxon>Cohnella</taxon>
    </lineage>
</organism>
<dbReference type="GO" id="GO:0009341">
    <property type="term" value="C:beta-galactosidase complex"/>
    <property type="evidence" value="ECO:0007669"/>
    <property type="project" value="InterPro"/>
</dbReference>
<dbReference type="InterPro" id="IPR013529">
    <property type="entry name" value="Glyco_hydro_42_N"/>
</dbReference>
<accession>A0A3D9JMA2</accession>
<reference evidence="4 5" key="1">
    <citation type="submission" date="2018-07" db="EMBL/GenBank/DDBJ databases">
        <title>Genomic Encyclopedia of Type Strains, Phase III (KMG-III): the genomes of soil and plant-associated and newly described type strains.</title>
        <authorList>
            <person name="Whitman W."/>
        </authorList>
    </citation>
    <scope>NUCLEOTIDE SEQUENCE [LARGE SCALE GENOMIC DNA]</scope>
    <source>
        <strain evidence="4 5">CECT 7287</strain>
    </source>
</reference>
<dbReference type="Pfam" id="PF02449">
    <property type="entry name" value="Glyco_hydro_42"/>
    <property type="match status" value="1"/>
</dbReference>
<keyword evidence="1" id="KW-0378">Hydrolase</keyword>
<dbReference type="EMBL" id="QRDZ01000017">
    <property type="protein sequence ID" value="RED75168.1"/>
    <property type="molecule type" value="Genomic_DNA"/>
</dbReference>
<sequence>MTLPIGFWVSPPKHELSLARFQEIRDAGFTHINDFNNWEGETDGIRVSMDYAWQCGLKYIVNDARVTKLEDEEQLAQFVQEFSDHPAYLGHYLYDEPGVAMFDRLGSIAERYYKIVPSGMAYINLYPTYASPSTQLGDTYPNYLDKYCRKVKLTVLSYDHYPLWVAQPEQATGISADYFDNLQQIRNKSLEIGIPFWVFIQTVAIDNFLRAPTAEELLWQVNMSLAYGAKGIQYFTYWTPSDANGEVFGEAMIDRQGNRTERYEEVRRINQQLKDMGAVLINCKSVDVIHKDGHLSKDSRIALNPFLEIEGDPIVIGCLEDNLGFRKWMIVNKSFQQSATIRLNVEANCLQSLSVWRNGVRHRLHHADGEQWIRLDLMPGEGQLLESL</sequence>
<gene>
    <name evidence="4" type="ORF">DFP98_117140</name>
</gene>
<dbReference type="GO" id="GO:0004565">
    <property type="term" value="F:beta-galactosidase activity"/>
    <property type="evidence" value="ECO:0007669"/>
    <property type="project" value="InterPro"/>
</dbReference>
<name>A0A3D9JMA2_9BACL</name>